<protein>
    <submittedName>
        <fullName evidence="2">Uncharacterized protein</fullName>
    </submittedName>
</protein>
<evidence type="ECO:0000256" key="1">
    <source>
        <dbReference type="SAM" id="Phobius"/>
    </source>
</evidence>
<proteinExistence type="predicted"/>
<evidence type="ECO:0000313" key="2">
    <source>
        <dbReference type="EMBL" id="CAG6776426.1"/>
    </source>
</evidence>
<name>A0A8D9F401_9HEMI</name>
<sequence length="134" mass="15638">MPIPIEGIALLKNRGIGGRRGFLLLLSIGTYSNFSCFIFIFRSRLRDTYIHTYIEVKYLYLGRYYLHIIISSFSLSLSFLSLFSLSFLSLFFSLSFSLWFWHGLLCWYTLLSVYGYTTHGTPYMNTVLLMVHPV</sequence>
<dbReference type="EMBL" id="HBUF01602253">
    <property type="protein sequence ID" value="CAG6776426.1"/>
    <property type="molecule type" value="Transcribed_RNA"/>
</dbReference>
<organism evidence="2">
    <name type="scientific">Cacopsylla melanoneura</name>
    <dbReference type="NCBI Taxonomy" id="428564"/>
    <lineage>
        <taxon>Eukaryota</taxon>
        <taxon>Metazoa</taxon>
        <taxon>Ecdysozoa</taxon>
        <taxon>Arthropoda</taxon>
        <taxon>Hexapoda</taxon>
        <taxon>Insecta</taxon>
        <taxon>Pterygota</taxon>
        <taxon>Neoptera</taxon>
        <taxon>Paraneoptera</taxon>
        <taxon>Hemiptera</taxon>
        <taxon>Sternorrhyncha</taxon>
        <taxon>Psylloidea</taxon>
        <taxon>Psyllidae</taxon>
        <taxon>Psyllinae</taxon>
        <taxon>Cacopsylla</taxon>
    </lineage>
</organism>
<keyword evidence="1" id="KW-0472">Membrane</keyword>
<dbReference type="AlphaFoldDB" id="A0A8D9F401"/>
<accession>A0A8D9F401</accession>
<keyword evidence="1" id="KW-1133">Transmembrane helix</keyword>
<feature type="transmembrane region" description="Helical" evidence="1">
    <location>
        <begin position="64"/>
        <end position="92"/>
    </location>
</feature>
<feature type="transmembrane region" description="Helical" evidence="1">
    <location>
        <begin position="22"/>
        <end position="43"/>
    </location>
</feature>
<keyword evidence="1" id="KW-0812">Transmembrane</keyword>
<reference evidence="2" key="1">
    <citation type="submission" date="2021-05" db="EMBL/GenBank/DDBJ databases">
        <authorList>
            <person name="Alioto T."/>
            <person name="Alioto T."/>
            <person name="Gomez Garrido J."/>
        </authorList>
    </citation>
    <scope>NUCLEOTIDE SEQUENCE</scope>
</reference>
<feature type="transmembrane region" description="Helical" evidence="1">
    <location>
        <begin position="98"/>
        <end position="116"/>
    </location>
</feature>